<dbReference type="InterPro" id="IPR005119">
    <property type="entry name" value="LysR_subst-bd"/>
</dbReference>
<sequence>MLNRLEMLRIFCTAAETGSFKGAAAKLGTSPQAVTRAIQELEALQGELLFHRNTRGIRITAFGEQLARRAREGVQQIDVLFAQESAPSEADLQGVVSLTAPNAFGRHHLMPILTRIAKDHPQIAFNLRFNDQRLDVVDEKIDIGLRMGFIRDNRFVVRPVAKMPFCVVAAPELLARQGVPSAIEDLDRFPLSAMHDRTTGRLWPWFFKAGQQLTPQRPAFVCDDAEVECSALLAGIAIGQVPGFMAMPHIAAGRLVEVLQRFAPDPWDLYIYRPQRTPTPARIRLVFDTLTQALSVDQIPEDKARWRDWT</sequence>
<dbReference type="Pfam" id="PF03466">
    <property type="entry name" value="LysR_substrate"/>
    <property type="match status" value="1"/>
</dbReference>
<reference evidence="6 7" key="1">
    <citation type="submission" date="2016-10" db="EMBL/GenBank/DDBJ databases">
        <authorList>
            <person name="de Groot N.N."/>
        </authorList>
    </citation>
    <scope>NUCLEOTIDE SEQUENCE [LARGE SCALE GENOMIC DNA]</scope>
    <source>
        <strain evidence="6 7">DSM 5885</strain>
    </source>
</reference>
<feature type="domain" description="HTH lysR-type" evidence="5">
    <location>
        <begin position="1"/>
        <end position="60"/>
    </location>
</feature>
<dbReference type="SUPFAM" id="SSF46785">
    <property type="entry name" value="Winged helix' DNA-binding domain"/>
    <property type="match status" value="1"/>
</dbReference>
<protein>
    <submittedName>
        <fullName evidence="6">DNA-binding transcriptional regulator, LysR family</fullName>
    </submittedName>
</protein>
<keyword evidence="3 6" id="KW-0238">DNA-binding</keyword>
<evidence type="ECO:0000256" key="1">
    <source>
        <dbReference type="ARBA" id="ARBA00009437"/>
    </source>
</evidence>
<name>A0A1G8IWD1_9RHOO</name>
<dbReference type="PROSITE" id="PS50931">
    <property type="entry name" value="HTH_LYSR"/>
    <property type="match status" value="1"/>
</dbReference>
<dbReference type="GO" id="GO:0043565">
    <property type="term" value="F:sequence-specific DNA binding"/>
    <property type="evidence" value="ECO:0007669"/>
    <property type="project" value="TreeGrafter"/>
</dbReference>
<evidence type="ECO:0000256" key="2">
    <source>
        <dbReference type="ARBA" id="ARBA00023015"/>
    </source>
</evidence>
<dbReference type="Proteomes" id="UP000198607">
    <property type="component" value="Unassembled WGS sequence"/>
</dbReference>
<gene>
    <name evidence="6" type="ORF">SAMN05660652_03069</name>
</gene>
<evidence type="ECO:0000256" key="3">
    <source>
        <dbReference type="ARBA" id="ARBA00023125"/>
    </source>
</evidence>
<evidence type="ECO:0000256" key="4">
    <source>
        <dbReference type="ARBA" id="ARBA00023163"/>
    </source>
</evidence>
<evidence type="ECO:0000259" key="5">
    <source>
        <dbReference type="PROSITE" id="PS50931"/>
    </source>
</evidence>
<dbReference type="InterPro" id="IPR036388">
    <property type="entry name" value="WH-like_DNA-bd_sf"/>
</dbReference>
<dbReference type="InterPro" id="IPR036390">
    <property type="entry name" value="WH_DNA-bd_sf"/>
</dbReference>
<dbReference type="InterPro" id="IPR000847">
    <property type="entry name" value="LysR_HTH_N"/>
</dbReference>
<proteinExistence type="inferred from homology"/>
<dbReference type="Gene3D" id="1.10.10.10">
    <property type="entry name" value="Winged helix-like DNA-binding domain superfamily/Winged helix DNA-binding domain"/>
    <property type="match status" value="1"/>
</dbReference>
<dbReference type="STRING" id="83767.SAMN05660652_03069"/>
<keyword evidence="7" id="KW-1185">Reference proteome</keyword>
<dbReference type="SUPFAM" id="SSF53850">
    <property type="entry name" value="Periplasmic binding protein-like II"/>
    <property type="match status" value="1"/>
</dbReference>
<dbReference type="PANTHER" id="PTHR30537">
    <property type="entry name" value="HTH-TYPE TRANSCRIPTIONAL REGULATOR"/>
    <property type="match status" value="1"/>
</dbReference>
<dbReference type="AlphaFoldDB" id="A0A1G8IWD1"/>
<organism evidence="6 7">
    <name type="scientific">Propionivibrio dicarboxylicus</name>
    <dbReference type="NCBI Taxonomy" id="83767"/>
    <lineage>
        <taxon>Bacteria</taxon>
        <taxon>Pseudomonadati</taxon>
        <taxon>Pseudomonadota</taxon>
        <taxon>Betaproteobacteria</taxon>
        <taxon>Rhodocyclales</taxon>
        <taxon>Rhodocyclaceae</taxon>
        <taxon>Propionivibrio</taxon>
    </lineage>
</organism>
<accession>A0A1G8IWD1</accession>
<keyword evidence="2" id="KW-0805">Transcription regulation</keyword>
<dbReference type="InterPro" id="IPR058163">
    <property type="entry name" value="LysR-type_TF_proteobact-type"/>
</dbReference>
<dbReference type="OrthoDB" id="8523827at2"/>
<dbReference type="Gene3D" id="3.40.190.290">
    <property type="match status" value="1"/>
</dbReference>
<dbReference type="PANTHER" id="PTHR30537:SF5">
    <property type="entry name" value="HTH-TYPE TRANSCRIPTIONAL ACTIVATOR TTDR-RELATED"/>
    <property type="match status" value="1"/>
</dbReference>
<dbReference type="RefSeq" id="WP_091938801.1">
    <property type="nucleotide sequence ID" value="NZ_FNCY01000015.1"/>
</dbReference>
<dbReference type="Pfam" id="PF00126">
    <property type="entry name" value="HTH_1"/>
    <property type="match status" value="1"/>
</dbReference>
<dbReference type="GO" id="GO:0006351">
    <property type="term" value="P:DNA-templated transcription"/>
    <property type="evidence" value="ECO:0007669"/>
    <property type="project" value="TreeGrafter"/>
</dbReference>
<evidence type="ECO:0000313" key="6">
    <source>
        <dbReference type="EMBL" id="SDI23241.1"/>
    </source>
</evidence>
<keyword evidence="4" id="KW-0804">Transcription</keyword>
<dbReference type="EMBL" id="FNCY01000015">
    <property type="protein sequence ID" value="SDI23241.1"/>
    <property type="molecule type" value="Genomic_DNA"/>
</dbReference>
<dbReference type="GO" id="GO:0003700">
    <property type="term" value="F:DNA-binding transcription factor activity"/>
    <property type="evidence" value="ECO:0007669"/>
    <property type="project" value="InterPro"/>
</dbReference>
<dbReference type="CDD" id="cd08422">
    <property type="entry name" value="PBP2_CrgA_like"/>
    <property type="match status" value="1"/>
</dbReference>
<comment type="similarity">
    <text evidence="1">Belongs to the LysR transcriptional regulatory family.</text>
</comment>
<evidence type="ECO:0000313" key="7">
    <source>
        <dbReference type="Proteomes" id="UP000198607"/>
    </source>
</evidence>